<gene>
    <name evidence="8" type="ORF">CDEST_10615</name>
</gene>
<dbReference type="PANTHER" id="PTHR47424:SF3">
    <property type="entry name" value="REGULATORY PROTEIN GAL4"/>
    <property type="match status" value="1"/>
</dbReference>
<evidence type="ECO:0000256" key="5">
    <source>
        <dbReference type="ARBA" id="ARBA00023242"/>
    </source>
</evidence>
<keyword evidence="9" id="KW-1185">Reference proteome</keyword>
<feature type="domain" description="Zn(2)-C6 fungal-type" evidence="7">
    <location>
        <begin position="31"/>
        <end position="64"/>
    </location>
</feature>
<evidence type="ECO:0000259" key="7">
    <source>
        <dbReference type="PROSITE" id="PS50048"/>
    </source>
</evidence>
<reference evidence="9" key="1">
    <citation type="journal article" date="2023" name="bioRxiv">
        <title>Complete genome of the Medicago anthracnose fungus, Colletotrichum destructivum, reveals a mini-chromosome-like region within a core chromosome.</title>
        <authorList>
            <person name="Lapalu N."/>
            <person name="Simon A."/>
            <person name="Lu A."/>
            <person name="Plaumann P.-L."/>
            <person name="Amselem J."/>
            <person name="Pigne S."/>
            <person name="Auger A."/>
            <person name="Koch C."/>
            <person name="Dallery J.-F."/>
            <person name="O'Connell R.J."/>
        </authorList>
    </citation>
    <scope>NUCLEOTIDE SEQUENCE [LARGE SCALE GENOMIC DNA]</scope>
    <source>
        <strain evidence="9">CBS 520.97</strain>
    </source>
</reference>
<evidence type="ECO:0000256" key="2">
    <source>
        <dbReference type="ARBA" id="ARBA00023015"/>
    </source>
</evidence>
<dbReference type="GO" id="GO:0000981">
    <property type="term" value="F:DNA-binding transcription factor activity, RNA polymerase II-specific"/>
    <property type="evidence" value="ECO:0007669"/>
    <property type="project" value="InterPro"/>
</dbReference>
<evidence type="ECO:0000313" key="9">
    <source>
        <dbReference type="Proteomes" id="UP001322277"/>
    </source>
</evidence>
<dbReference type="SUPFAM" id="SSF57701">
    <property type="entry name" value="Zn2/Cys6 DNA-binding domain"/>
    <property type="match status" value="1"/>
</dbReference>
<keyword evidence="1" id="KW-0479">Metal-binding</keyword>
<dbReference type="Pfam" id="PF00172">
    <property type="entry name" value="Zn_clus"/>
    <property type="match status" value="1"/>
</dbReference>
<dbReference type="Gene3D" id="4.10.240.10">
    <property type="entry name" value="Zn(2)-C6 fungal-type DNA-binding domain"/>
    <property type="match status" value="1"/>
</dbReference>
<evidence type="ECO:0000256" key="4">
    <source>
        <dbReference type="ARBA" id="ARBA00023163"/>
    </source>
</evidence>
<sequence length="867" mass="95535">MGDEEDRQDALPNDTASGRRRPAKRKRVALACETCRDRKIRCDGGKPVCRQCARRREVPVNCTYSVISSSAKQLSEQEYIASLQSQIQHLNHVIRSLGGGSTHPRDGESPAQSVPPQPSNQPSASTFGHDVQRRPELSGIVSSPTGTRQHRGSGGSGGGEKADVPSGALPDEGPSLVNAMGASLSLRSPVASTLQEEFYGQSSVHSLLQQVPNPAGQRATANANNNSTNNTNNTMAGSGLLSPRQRLPYPSVSHRTNNNNNSRTSQVELVDSLLQPQYALPPRRLADNLLDLYFDNVYIFYPWVHVPTFRSRYDALWTLDGQQEDSPEEATDVGLGGHKCPLPVFYCALNAMFALGCEFSQSPDKQAASVTFYGRLRELLRDELLDHSSVSHVQVLLLVSHYLLTTRYPNRCYNMIGMASRMAVGLGLHLEKASSVPSTIATQVRRRLWHGCFQMEMWVYSISSQRCYNPLARVLLTLIPSRFVSMTLGRPPGIMVNDDVPLPDAVDDDCLQGSNPGQPAHLVSELLFNVENIKLTKILGMILRRVYHPPPHDAPSRPDPSSNVSTLFHLDSLLQECRNAVPAPLDWDRRPETPLSGRSRVLRRQANVLQARLLHLRVLLYRPSFTAFCAAARPVPSRREADQTYPPVLDDTLPAESELAESFRAQCAAICVKNACELVSSVVRATTEAATGAWWFSLFYLVTSGVIIILAECTQLQKKVFDEEMLARAWEQCNSTLRYFSSSHARAREYLQSLQVLRDRAVLTYGNPPGDLVSGAAPVQPIDEQHVGPVEAEAQTQGTYSAYEEDVQIYTDAACGTGFFEHDWGVPFLFEDWVAEGTGGSFLPPNGLRDDGSVDFTAREQHSVGSS</sequence>
<dbReference type="GO" id="GO:0000435">
    <property type="term" value="P:positive regulation of transcription from RNA polymerase II promoter by galactose"/>
    <property type="evidence" value="ECO:0007669"/>
    <property type="project" value="TreeGrafter"/>
</dbReference>
<name>A0AAX4IQW4_9PEZI</name>
<dbReference type="RefSeq" id="XP_062782822.1">
    <property type="nucleotide sequence ID" value="XM_062926771.1"/>
</dbReference>
<dbReference type="Pfam" id="PF04082">
    <property type="entry name" value="Fungal_trans"/>
    <property type="match status" value="1"/>
</dbReference>
<dbReference type="PROSITE" id="PS50048">
    <property type="entry name" value="ZN2_CY6_FUNGAL_2"/>
    <property type="match status" value="1"/>
</dbReference>
<dbReference type="InterPro" id="IPR007219">
    <property type="entry name" value="XnlR_reg_dom"/>
</dbReference>
<dbReference type="GO" id="GO:0006351">
    <property type="term" value="P:DNA-templated transcription"/>
    <property type="evidence" value="ECO:0007669"/>
    <property type="project" value="InterPro"/>
</dbReference>
<feature type="region of interest" description="Disordered" evidence="6">
    <location>
        <begin position="1"/>
        <end position="28"/>
    </location>
</feature>
<dbReference type="SMART" id="SM00906">
    <property type="entry name" value="Fungal_trans"/>
    <property type="match status" value="1"/>
</dbReference>
<dbReference type="GeneID" id="87947115"/>
<dbReference type="CDD" id="cd00067">
    <property type="entry name" value="GAL4"/>
    <property type="match status" value="1"/>
</dbReference>
<evidence type="ECO:0000313" key="8">
    <source>
        <dbReference type="EMBL" id="WQF85601.1"/>
    </source>
</evidence>
<dbReference type="GO" id="GO:0000978">
    <property type="term" value="F:RNA polymerase II cis-regulatory region sequence-specific DNA binding"/>
    <property type="evidence" value="ECO:0007669"/>
    <property type="project" value="TreeGrafter"/>
</dbReference>
<dbReference type="PANTHER" id="PTHR47424">
    <property type="entry name" value="REGULATORY PROTEIN GAL4"/>
    <property type="match status" value="1"/>
</dbReference>
<dbReference type="InterPro" id="IPR051127">
    <property type="entry name" value="Fungal_SecMet_Regulators"/>
</dbReference>
<dbReference type="SMART" id="SM00066">
    <property type="entry name" value="GAL4"/>
    <property type="match status" value="1"/>
</dbReference>
<feature type="region of interest" description="Disordered" evidence="6">
    <location>
        <begin position="96"/>
        <end position="176"/>
    </location>
</feature>
<dbReference type="GO" id="GO:0008270">
    <property type="term" value="F:zinc ion binding"/>
    <property type="evidence" value="ECO:0007669"/>
    <property type="project" value="InterPro"/>
</dbReference>
<dbReference type="GO" id="GO:0005634">
    <property type="term" value="C:nucleus"/>
    <property type="evidence" value="ECO:0007669"/>
    <property type="project" value="TreeGrafter"/>
</dbReference>
<dbReference type="EMBL" id="CP137311">
    <property type="protein sequence ID" value="WQF85601.1"/>
    <property type="molecule type" value="Genomic_DNA"/>
</dbReference>
<protein>
    <recommendedName>
        <fullName evidence="7">Zn(2)-C6 fungal-type domain-containing protein</fullName>
    </recommendedName>
</protein>
<dbReference type="InterPro" id="IPR001138">
    <property type="entry name" value="Zn2Cys6_DnaBD"/>
</dbReference>
<feature type="compositionally biased region" description="Basic residues" evidence="6">
    <location>
        <begin position="18"/>
        <end position="28"/>
    </location>
</feature>
<feature type="compositionally biased region" description="Low complexity" evidence="6">
    <location>
        <begin position="219"/>
        <end position="236"/>
    </location>
</feature>
<dbReference type="InterPro" id="IPR036864">
    <property type="entry name" value="Zn2-C6_fun-type_DNA-bd_sf"/>
</dbReference>
<keyword evidence="2" id="KW-0805">Transcription regulation</keyword>
<organism evidence="8 9">
    <name type="scientific">Colletotrichum destructivum</name>
    <dbReference type="NCBI Taxonomy" id="34406"/>
    <lineage>
        <taxon>Eukaryota</taxon>
        <taxon>Fungi</taxon>
        <taxon>Dikarya</taxon>
        <taxon>Ascomycota</taxon>
        <taxon>Pezizomycotina</taxon>
        <taxon>Sordariomycetes</taxon>
        <taxon>Hypocreomycetidae</taxon>
        <taxon>Glomerellales</taxon>
        <taxon>Glomerellaceae</taxon>
        <taxon>Colletotrichum</taxon>
        <taxon>Colletotrichum destructivum species complex</taxon>
    </lineage>
</organism>
<evidence type="ECO:0000256" key="1">
    <source>
        <dbReference type="ARBA" id="ARBA00022723"/>
    </source>
</evidence>
<keyword evidence="3" id="KW-0238">DNA-binding</keyword>
<accession>A0AAX4IQW4</accession>
<dbReference type="KEGG" id="cdet:87947115"/>
<proteinExistence type="predicted"/>
<keyword evidence="5" id="KW-0539">Nucleus</keyword>
<feature type="region of interest" description="Disordered" evidence="6">
    <location>
        <begin position="213"/>
        <end position="245"/>
    </location>
</feature>
<dbReference type="CDD" id="cd12148">
    <property type="entry name" value="fungal_TF_MHR"/>
    <property type="match status" value="1"/>
</dbReference>
<dbReference type="AlphaFoldDB" id="A0AAX4IQW4"/>
<evidence type="ECO:0000256" key="6">
    <source>
        <dbReference type="SAM" id="MobiDB-lite"/>
    </source>
</evidence>
<dbReference type="Proteomes" id="UP001322277">
    <property type="component" value="Chromosome 7"/>
</dbReference>
<evidence type="ECO:0000256" key="3">
    <source>
        <dbReference type="ARBA" id="ARBA00023125"/>
    </source>
</evidence>
<keyword evidence="4" id="KW-0804">Transcription</keyword>